<keyword evidence="2" id="KW-1185">Reference proteome</keyword>
<gene>
    <name evidence="1" type="ORF">SR876_09760</name>
</gene>
<accession>A0ABZ0XM73</accession>
<name>A0ABZ0XM73_9BACT</name>
<proteinExistence type="predicted"/>
<evidence type="ECO:0000313" key="1">
    <source>
        <dbReference type="EMBL" id="WQG91790.1"/>
    </source>
</evidence>
<dbReference type="RefSeq" id="WP_322518579.1">
    <property type="nucleotide sequence ID" value="NZ_CP140154.1"/>
</dbReference>
<evidence type="ECO:0000313" key="2">
    <source>
        <dbReference type="Proteomes" id="UP001326715"/>
    </source>
</evidence>
<organism evidence="1 2">
    <name type="scientific">Chitinophaga sancti</name>
    <dbReference type="NCBI Taxonomy" id="1004"/>
    <lineage>
        <taxon>Bacteria</taxon>
        <taxon>Pseudomonadati</taxon>
        <taxon>Bacteroidota</taxon>
        <taxon>Chitinophagia</taxon>
        <taxon>Chitinophagales</taxon>
        <taxon>Chitinophagaceae</taxon>
        <taxon>Chitinophaga</taxon>
    </lineage>
</organism>
<protein>
    <submittedName>
        <fullName evidence="1">Uncharacterized protein</fullName>
    </submittedName>
</protein>
<reference evidence="1 2" key="1">
    <citation type="submission" date="2023-11" db="EMBL/GenBank/DDBJ databases">
        <title>MicrobeMod: A computational toolkit for identifying prokaryotic methylation and restriction-modification with nanopore sequencing.</title>
        <authorList>
            <person name="Crits-Christoph A."/>
            <person name="Kang S.C."/>
            <person name="Lee H."/>
            <person name="Ostrov N."/>
        </authorList>
    </citation>
    <scope>NUCLEOTIDE SEQUENCE [LARGE SCALE GENOMIC DNA]</scope>
    <source>
        <strain evidence="1 2">ATCC 23090</strain>
    </source>
</reference>
<dbReference type="EMBL" id="CP140154">
    <property type="protein sequence ID" value="WQG91790.1"/>
    <property type="molecule type" value="Genomic_DNA"/>
</dbReference>
<sequence>MLAVHWTPVSNTKGILKNGITKSQKGLFCFPLTGHKFLDRWWLYFFNQCGVRERKQYNGIVFRLKQQDMPAYFGHWVGATNNSDFKKEITDLKTLGKEFREVITWRLGEEIARNSGLDKGIYEFEKMNKLYLTLAETEIKNHPKVLIEKMNSLDFMSFAFEDYQIVLSNSITSDRIIKVIPQGNEFGRVQRRKKAAANNWLHEGRWED</sequence>
<dbReference type="Proteomes" id="UP001326715">
    <property type="component" value="Chromosome"/>
</dbReference>